<evidence type="ECO:0000259" key="3">
    <source>
        <dbReference type="Pfam" id="PF02230"/>
    </source>
</evidence>
<organism evidence="4 5">
    <name type="scientific">Paenimyroides aestuarii</name>
    <dbReference type="NCBI Taxonomy" id="2968490"/>
    <lineage>
        <taxon>Bacteria</taxon>
        <taxon>Pseudomonadati</taxon>
        <taxon>Bacteroidota</taxon>
        <taxon>Flavobacteriia</taxon>
        <taxon>Flavobacteriales</taxon>
        <taxon>Flavobacteriaceae</taxon>
        <taxon>Paenimyroides</taxon>
    </lineage>
</organism>
<dbReference type="InterPro" id="IPR029058">
    <property type="entry name" value="AB_hydrolase_fold"/>
</dbReference>
<feature type="chain" id="PRO_5047351210" evidence="2">
    <location>
        <begin position="23"/>
        <end position="231"/>
    </location>
</feature>
<keyword evidence="1 2" id="KW-0732">Signal</keyword>
<evidence type="ECO:0000313" key="4">
    <source>
        <dbReference type="EMBL" id="UUV21250.1"/>
    </source>
</evidence>
<protein>
    <submittedName>
        <fullName evidence="4">Prolyl oligopeptidase family serine peptidase</fullName>
    </submittedName>
</protein>
<feature type="signal peptide" evidence="2">
    <location>
        <begin position="1"/>
        <end position="22"/>
    </location>
</feature>
<feature type="domain" description="Phospholipase/carboxylesterase/thioesterase" evidence="3">
    <location>
        <begin position="93"/>
        <end position="208"/>
    </location>
</feature>
<dbReference type="Gene3D" id="3.40.50.1820">
    <property type="entry name" value="alpha/beta hydrolase"/>
    <property type="match status" value="1"/>
</dbReference>
<evidence type="ECO:0000256" key="2">
    <source>
        <dbReference type="SAM" id="SignalP"/>
    </source>
</evidence>
<keyword evidence="5" id="KW-1185">Reference proteome</keyword>
<dbReference type="RefSeq" id="WP_257499175.1">
    <property type="nucleotide sequence ID" value="NZ_CP102382.1"/>
</dbReference>
<name>A0ABY5NRQ5_9FLAO</name>
<dbReference type="EMBL" id="CP102382">
    <property type="protein sequence ID" value="UUV21250.1"/>
    <property type="molecule type" value="Genomic_DNA"/>
</dbReference>
<evidence type="ECO:0000313" key="5">
    <source>
        <dbReference type="Proteomes" id="UP001317001"/>
    </source>
</evidence>
<proteinExistence type="predicted"/>
<dbReference type="Proteomes" id="UP001317001">
    <property type="component" value="Chromosome"/>
</dbReference>
<dbReference type="InterPro" id="IPR050955">
    <property type="entry name" value="Plant_Biomass_Hydrol_Est"/>
</dbReference>
<gene>
    <name evidence="4" type="ORF">NPX36_13120</name>
</gene>
<dbReference type="Pfam" id="PF02230">
    <property type="entry name" value="Abhydrolase_2"/>
    <property type="match status" value="1"/>
</dbReference>
<dbReference type="SUPFAM" id="SSF53474">
    <property type="entry name" value="alpha/beta-Hydrolases"/>
    <property type="match status" value="1"/>
</dbReference>
<accession>A0ABY5NRQ5</accession>
<dbReference type="PANTHER" id="PTHR43037:SF1">
    <property type="entry name" value="BLL1128 PROTEIN"/>
    <property type="match status" value="1"/>
</dbReference>
<reference evidence="4 5" key="1">
    <citation type="submission" date="2022-08" db="EMBL/GenBank/DDBJ databases">
        <title>Myroides zhujiangensis sp. nov., a novel bacterium isolated from sediment in the Pearl River Estuary.</title>
        <authorList>
            <person name="Cui L."/>
        </authorList>
    </citation>
    <scope>NUCLEOTIDE SEQUENCE [LARGE SCALE GENOMIC DNA]</scope>
    <source>
        <strain evidence="4 5">SCSIO 72103</strain>
    </source>
</reference>
<sequence>MKIFYKVVFLFLTISAFGQPTAIVNKTAYNFWMNEPQNTTDKAPLIVFLHGKSLSGTNIERVKRYGALKGIEKGLDIPAYIVAPQLPSGPWNADKVDEIVQYMINNYSIDEARIYVTGMSLGSYGTMKYIGEYPNRVAAAVSICGGGDVNDACNLAQVPIKVIHGDKDFIVPLSESQKIVKAVKKCDKNAPIELEIVKGGNHGSVEDLYRHMELYEWLLKHTKANKALKEY</sequence>
<dbReference type="InterPro" id="IPR003140">
    <property type="entry name" value="PLipase/COase/thioEstase"/>
</dbReference>
<evidence type="ECO:0000256" key="1">
    <source>
        <dbReference type="ARBA" id="ARBA00022729"/>
    </source>
</evidence>
<dbReference type="PANTHER" id="PTHR43037">
    <property type="entry name" value="UNNAMED PRODUCT-RELATED"/>
    <property type="match status" value="1"/>
</dbReference>